<name>A0ABT3H8Y0_9HYPH</name>
<sequence>MADLFSAEWMASFQNAWNAEPDLSGELAKIGFNSNIGYGFKGEDAPRGILVVENGVATSAGAYAGQPLNWDLRADAATWQGWISKPPGMMGLGMAYTSKKLQFAVGDYAAMIKDPRMAGPFMKSFSVMARV</sequence>
<dbReference type="Proteomes" id="UP001209755">
    <property type="component" value="Unassembled WGS sequence"/>
</dbReference>
<evidence type="ECO:0000313" key="2">
    <source>
        <dbReference type="Proteomes" id="UP001209755"/>
    </source>
</evidence>
<dbReference type="RefSeq" id="WP_264600510.1">
    <property type="nucleotide sequence ID" value="NZ_JAOQNS010000003.1"/>
</dbReference>
<dbReference type="InterPro" id="IPR036527">
    <property type="entry name" value="SCP2_sterol-bd_dom_sf"/>
</dbReference>
<reference evidence="2" key="1">
    <citation type="submission" date="2023-07" db="EMBL/GenBank/DDBJ databases">
        <title>Genome sequencing of Purple Non-Sulfur Bacteria from various extreme environments.</title>
        <authorList>
            <person name="Mayer M."/>
        </authorList>
    </citation>
    <scope>NUCLEOTIDE SEQUENCE [LARGE SCALE GENOMIC DNA]</scope>
    <source>
        <strain evidence="2">DSM 17935</strain>
    </source>
</reference>
<comment type="caution">
    <text evidence="1">The sequence shown here is derived from an EMBL/GenBank/DDBJ whole genome shotgun (WGS) entry which is preliminary data.</text>
</comment>
<proteinExistence type="predicted"/>
<dbReference type="SUPFAM" id="SSF55718">
    <property type="entry name" value="SCP-like"/>
    <property type="match status" value="1"/>
</dbReference>
<accession>A0ABT3H8Y0</accession>
<gene>
    <name evidence="1" type="ORF">M2319_001165</name>
</gene>
<evidence type="ECO:0008006" key="3">
    <source>
        <dbReference type="Google" id="ProtNLM"/>
    </source>
</evidence>
<protein>
    <recommendedName>
        <fullName evidence="3">SCP-2 sterol transfer family protein</fullName>
    </recommendedName>
</protein>
<dbReference type="EMBL" id="JAOQNS010000003">
    <property type="protein sequence ID" value="MCW2306843.1"/>
    <property type="molecule type" value="Genomic_DNA"/>
</dbReference>
<organism evidence="1 2">
    <name type="scientific">Rhodobium gokarnense</name>
    <dbReference type="NCBI Taxonomy" id="364296"/>
    <lineage>
        <taxon>Bacteria</taxon>
        <taxon>Pseudomonadati</taxon>
        <taxon>Pseudomonadota</taxon>
        <taxon>Alphaproteobacteria</taxon>
        <taxon>Hyphomicrobiales</taxon>
        <taxon>Rhodobiaceae</taxon>
        <taxon>Rhodobium</taxon>
    </lineage>
</organism>
<keyword evidence="2" id="KW-1185">Reference proteome</keyword>
<evidence type="ECO:0000313" key="1">
    <source>
        <dbReference type="EMBL" id="MCW2306843.1"/>
    </source>
</evidence>